<dbReference type="Pfam" id="PF22725">
    <property type="entry name" value="GFO_IDH_MocA_C3"/>
    <property type="match status" value="1"/>
</dbReference>
<dbReference type="PANTHER" id="PTHR43377">
    <property type="entry name" value="BILIVERDIN REDUCTASE A"/>
    <property type="match status" value="1"/>
</dbReference>
<gene>
    <name evidence="3" type="ORF">MJA45_01915</name>
</gene>
<keyword evidence="4" id="KW-1185">Reference proteome</keyword>
<name>A0AA96LH15_9BACL</name>
<feature type="domain" description="Gfo/Idh/MocA-like oxidoreductase N-terminal" evidence="1">
    <location>
        <begin position="6"/>
        <end position="123"/>
    </location>
</feature>
<evidence type="ECO:0000313" key="3">
    <source>
        <dbReference type="EMBL" id="WNQ11836.1"/>
    </source>
</evidence>
<dbReference type="AlphaFoldDB" id="A0AA96LH15"/>
<dbReference type="SUPFAM" id="SSF55347">
    <property type="entry name" value="Glyceraldehyde-3-phosphate dehydrogenase-like, C-terminal domain"/>
    <property type="match status" value="1"/>
</dbReference>
<feature type="domain" description="GFO/IDH/MocA-like oxidoreductase" evidence="2">
    <location>
        <begin position="134"/>
        <end position="253"/>
    </location>
</feature>
<dbReference type="Gene3D" id="3.30.360.10">
    <property type="entry name" value="Dihydrodipicolinate Reductase, domain 2"/>
    <property type="match status" value="1"/>
</dbReference>
<evidence type="ECO:0000259" key="1">
    <source>
        <dbReference type="Pfam" id="PF01408"/>
    </source>
</evidence>
<dbReference type="SUPFAM" id="SSF51735">
    <property type="entry name" value="NAD(P)-binding Rossmann-fold domains"/>
    <property type="match status" value="1"/>
</dbReference>
<dbReference type="InterPro" id="IPR055170">
    <property type="entry name" value="GFO_IDH_MocA-like_dom"/>
</dbReference>
<dbReference type="InterPro" id="IPR000683">
    <property type="entry name" value="Gfo/Idh/MocA-like_OxRdtase_N"/>
</dbReference>
<dbReference type="Gene3D" id="3.40.50.720">
    <property type="entry name" value="NAD(P)-binding Rossmann-like Domain"/>
    <property type="match status" value="1"/>
</dbReference>
<dbReference type="KEGG" id="paun:MJA45_01915"/>
<dbReference type="Pfam" id="PF01408">
    <property type="entry name" value="GFO_IDH_MocA"/>
    <property type="match status" value="1"/>
</dbReference>
<dbReference type="GO" id="GO:0000166">
    <property type="term" value="F:nucleotide binding"/>
    <property type="evidence" value="ECO:0007669"/>
    <property type="project" value="InterPro"/>
</dbReference>
<reference evidence="3 4" key="1">
    <citation type="submission" date="2022-02" db="EMBL/GenBank/DDBJ databases">
        <title>Paenibacillus sp. MBLB1776 Whole Genome Shotgun Sequencing.</title>
        <authorList>
            <person name="Hwang C.Y."/>
            <person name="Cho E.-S."/>
            <person name="Seo M.-J."/>
        </authorList>
    </citation>
    <scope>NUCLEOTIDE SEQUENCE [LARGE SCALE GENOMIC DNA]</scope>
    <source>
        <strain evidence="3 4">MBLB1776</strain>
    </source>
</reference>
<dbReference type="InterPro" id="IPR051450">
    <property type="entry name" value="Gfo/Idh/MocA_Oxidoreductases"/>
</dbReference>
<dbReference type="PANTHER" id="PTHR43377:SF1">
    <property type="entry name" value="BILIVERDIN REDUCTASE A"/>
    <property type="match status" value="1"/>
</dbReference>
<proteinExistence type="predicted"/>
<dbReference type="Proteomes" id="UP001305702">
    <property type="component" value="Chromosome"/>
</dbReference>
<protein>
    <submittedName>
        <fullName evidence="3">Gfo/Idh/MocA family oxidoreductase</fullName>
    </submittedName>
</protein>
<evidence type="ECO:0000313" key="4">
    <source>
        <dbReference type="Proteomes" id="UP001305702"/>
    </source>
</evidence>
<dbReference type="EMBL" id="CP130318">
    <property type="protein sequence ID" value="WNQ11836.1"/>
    <property type="molecule type" value="Genomic_DNA"/>
</dbReference>
<sequence length="340" mass="37117">MTKPFRIIQAGCGGMANTWVEYALAREDAELVALVDLQEASARAMAERHGLTCPWFSDVEEAIRQTGANLVFDVTIPAAHKNITTASLRAGCDVLGEKPMAESMEDAEDMAREAGRAGRMYAVMQNRRYLKEIRAYRELVAGGVIGQTGFVTANFFLGPHFGGFREAMESPLLLDMSIHTFDQARLIIGSDPVSVYCHEFNPPGSWYAGNAAAACIFEFANGTVFTYNGSWCAEGAPTSWEASWRAVGSKGTAIWDGAAPYAEIVKPRPDGSFTSGLERFEAPFTWEGREGHKGCLDEMFAALLEGRPAETVCTDNLHSMAMVFGARESARTGQKVLLRR</sequence>
<accession>A0AA96LH15</accession>
<evidence type="ECO:0000259" key="2">
    <source>
        <dbReference type="Pfam" id="PF22725"/>
    </source>
</evidence>
<organism evidence="3 4">
    <name type="scientific">Paenibacillus aurantius</name>
    <dbReference type="NCBI Taxonomy" id="2918900"/>
    <lineage>
        <taxon>Bacteria</taxon>
        <taxon>Bacillati</taxon>
        <taxon>Bacillota</taxon>
        <taxon>Bacilli</taxon>
        <taxon>Bacillales</taxon>
        <taxon>Paenibacillaceae</taxon>
        <taxon>Paenibacillus</taxon>
    </lineage>
</organism>
<dbReference type="InterPro" id="IPR036291">
    <property type="entry name" value="NAD(P)-bd_dom_sf"/>
</dbReference>
<dbReference type="RefSeq" id="WP_315605611.1">
    <property type="nucleotide sequence ID" value="NZ_CP130318.1"/>
</dbReference>